<evidence type="ECO:0000256" key="20">
    <source>
        <dbReference type="PIRSR" id="PIRSR600829-1"/>
    </source>
</evidence>
<feature type="binding site" evidence="22">
    <location>
        <position position="101"/>
    </location>
    <ligand>
        <name>ATP</name>
        <dbReference type="ChEBI" id="CHEBI:30616"/>
    </ligand>
</feature>
<feature type="binding site" evidence="21">
    <location>
        <position position="123"/>
    </location>
    <ligand>
        <name>substrate</name>
    </ligand>
</feature>
<feature type="binding site" evidence="21">
    <location>
        <position position="34"/>
    </location>
    <ligand>
        <name>substrate</name>
    </ligand>
</feature>
<evidence type="ECO:0000256" key="10">
    <source>
        <dbReference type="ARBA" id="ARBA00022723"/>
    </source>
</evidence>
<keyword evidence="6" id="KW-0444">Lipid biosynthesis</keyword>
<accession>A0AA37T1F0</accession>
<feature type="active site" description="Proton acceptor" evidence="20">
    <location>
        <position position="94"/>
    </location>
</feature>
<keyword evidence="26" id="KW-1185">Reference proteome</keyword>
<dbReference type="Proteomes" id="UP001156870">
    <property type="component" value="Unassembled WGS sequence"/>
</dbReference>
<evidence type="ECO:0000313" key="26">
    <source>
        <dbReference type="Proteomes" id="UP001156870"/>
    </source>
</evidence>
<keyword evidence="17 24" id="KW-0472">Membrane</keyword>
<comment type="catalytic activity">
    <reaction evidence="24">
        <text>a 1,2-diacyl-sn-glycerol + ATP = a 1,2-diacyl-sn-glycero-3-phosphate + ADP + H(+)</text>
        <dbReference type="Rhea" id="RHEA:10272"/>
        <dbReference type="ChEBI" id="CHEBI:15378"/>
        <dbReference type="ChEBI" id="CHEBI:17815"/>
        <dbReference type="ChEBI" id="CHEBI:30616"/>
        <dbReference type="ChEBI" id="CHEBI:58608"/>
        <dbReference type="ChEBI" id="CHEBI:456216"/>
        <dbReference type="EC" id="2.7.1.107"/>
    </reaction>
</comment>
<dbReference type="InterPro" id="IPR033718">
    <property type="entry name" value="DAGK_prok"/>
</dbReference>
<protein>
    <recommendedName>
        <fullName evidence="4 24">Diacylglycerol kinase</fullName>
        <ecNumber evidence="3 24">2.7.1.107</ecNumber>
    </recommendedName>
</protein>
<keyword evidence="12 24" id="KW-0418">Kinase</keyword>
<evidence type="ECO:0000256" key="18">
    <source>
        <dbReference type="ARBA" id="ARBA00023209"/>
    </source>
</evidence>
<comment type="cofactor">
    <cofactor evidence="23">
        <name>Mg(2+)</name>
        <dbReference type="ChEBI" id="CHEBI:18420"/>
    </cofactor>
    <text evidence="23">Mn(2+), Zn(2+), Cd(2+) and Co(2+) support activity to lesser extents.</text>
</comment>
<comment type="caution">
    <text evidence="25">The sequence shown here is derived from an EMBL/GenBank/DDBJ whole genome shotgun (WGS) entry which is preliminary data.</text>
</comment>
<feature type="binding site" evidence="22">
    <location>
        <begin position="119"/>
        <end position="120"/>
    </location>
    <ligand>
        <name>ATP</name>
        <dbReference type="ChEBI" id="CHEBI:30616"/>
    </ligand>
</feature>
<comment type="similarity">
    <text evidence="2 24">Belongs to the bacterial diacylglycerol kinase family.</text>
</comment>
<evidence type="ECO:0000256" key="7">
    <source>
        <dbReference type="ARBA" id="ARBA00022519"/>
    </source>
</evidence>
<evidence type="ECO:0000256" key="17">
    <source>
        <dbReference type="ARBA" id="ARBA00023136"/>
    </source>
</evidence>
<evidence type="ECO:0000256" key="5">
    <source>
        <dbReference type="ARBA" id="ARBA00022475"/>
    </source>
</evidence>
<evidence type="ECO:0000256" key="1">
    <source>
        <dbReference type="ARBA" id="ARBA00004429"/>
    </source>
</evidence>
<keyword evidence="7 24" id="KW-0997">Cell inner membrane</keyword>
<dbReference type="GO" id="GO:0005886">
    <property type="term" value="C:plasma membrane"/>
    <property type="evidence" value="ECO:0007669"/>
    <property type="project" value="UniProtKB-SubCell"/>
</dbReference>
<dbReference type="InterPro" id="IPR036945">
    <property type="entry name" value="DAGK_sf"/>
</dbReference>
<evidence type="ECO:0000313" key="25">
    <source>
        <dbReference type="EMBL" id="GLS24488.1"/>
    </source>
</evidence>
<sequence>MAENPQSFETGTMDALDDDATVYGIKTSVSPITRFYNATRYSIKGLKATFFYEQAFRFEVYALAAAIPLSYLVADSALDYVLLLGSIIFVMIVELLNTGVEMVVDRIGVEHHELSGRAKDAGSAAVFLAILLSLSIWVTLALT</sequence>
<evidence type="ECO:0000256" key="2">
    <source>
        <dbReference type="ARBA" id="ARBA00005967"/>
    </source>
</evidence>
<evidence type="ECO:0000256" key="12">
    <source>
        <dbReference type="ARBA" id="ARBA00022777"/>
    </source>
</evidence>
<dbReference type="GO" id="GO:0046872">
    <property type="term" value="F:metal ion binding"/>
    <property type="evidence" value="ECO:0007669"/>
    <property type="project" value="UniProtKB-KW"/>
</dbReference>
<feature type="binding site" evidence="22">
    <location>
        <position position="34"/>
    </location>
    <ligand>
        <name>ATP</name>
        <dbReference type="ChEBI" id="CHEBI:30616"/>
    </ligand>
</feature>
<keyword evidence="10 23" id="KW-0479">Metal-binding</keyword>
<name>A0AA37T1F0_9GAMM</name>
<keyword evidence="15 24" id="KW-1133">Transmembrane helix</keyword>
<dbReference type="Pfam" id="PF01219">
    <property type="entry name" value="DAGK_prokar"/>
    <property type="match status" value="1"/>
</dbReference>
<feature type="binding site" evidence="22">
    <location>
        <position position="41"/>
    </location>
    <ligand>
        <name>ATP</name>
        <dbReference type="ChEBI" id="CHEBI:30616"/>
    </ligand>
</feature>
<comment type="function">
    <text evidence="24">Catalyzes the ATP-dependent phosphorylation of sn-l,2-diacylglycerol (DAG) to phosphatidic acid. Involved in the recycling of diacylglycerol produced as a by-product during membrane-derived oligosaccharide (MDO) biosynthesis.</text>
</comment>
<dbReference type="Gene3D" id="1.10.287.3610">
    <property type="match status" value="1"/>
</dbReference>
<evidence type="ECO:0000256" key="23">
    <source>
        <dbReference type="PIRSR" id="PIRSR600829-4"/>
    </source>
</evidence>
<dbReference type="EC" id="2.7.1.107" evidence="3 24"/>
<feature type="binding site" evidence="23">
    <location>
        <position position="101"/>
    </location>
    <ligand>
        <name>a divalent metal cation</name>
        <dbReference type="ChEBI" id="CHEBI:60240"/>
    </ligand>
</feature>
<dbReference type="CDD" id="cd14264">
    <property type="entry name" value="DAGK_IM"/>
    <property type="match status" value="1"/>
</dbReference>
<feature type="binding site" evidence="21">
    <location>
        <begin position="55"/>
        <end position="59"/>
    </location>
    <ligand>
        <name>substrate</name>
    </ligand>
</feature>
<dbReference type="RefSeq" id="WP_232594340.1">
    <property type="nucleotide sequence ID" value="NZ_BSPD01000007.1"/>
</dbReference>
<dbReference type="EMBL" id="BSPD01000007">
    <property type="protein sequence ID" value="GLS24488.1"/>
    <property type="molecule type" value="Genomic_DNA"/>
</dbReference>
<dbReference type="PANTHER" id="PTHR34299:SF1">
    <property type="entry name" value="DIACYLGLYCEROL KINASE"/>
    <property type="match status" value="1"/>
</dbReference>
<feature type="binding site" evidence="21">
    <location>
        <position position="94"/>
    </location>
    <ligand>
        <name>substrate</name>
    </ligand>
</feature>
<keyword evidence="11 22" id="KW-0547">Nucleotide-binding</keyword>
<reference evidence="25 26" key="1">
    <citation type="journal article" date="2014" name="Int. J. Syst. Evol. Microbiol.">
        <title>Complete genome sequence of Corynebacterium casei LMG S-19264T (=DSM 44701T), isolated from a smear-ripened cheese.</title>
        <authorList>
            <consortium name="US DOE Joint Genome Institute (JGI-PGF)"/>
            <person name="Walter F."/>
            <person name="Albersmeier A."/>
            <person name="Kalinowski J."/>
            <person name="Ruckert C."/>
        </authorList>
    </citation>
    <scope>NUCLEOTIDE SEQUENCE [LARGE SCALE GENOMIC DNA]</scope>
    <source>
        <strain evidence="25 26">NBRC 110095</strain>
    </source>
</reference>
<feature type="binding site" evidence="23">
    <location>
        <position position="53"/>
    </location>
    <ligand>
        <name>a divalent metal cation</name>
        <dbReference type="ChEBI" id="CHEBI:60240"/>
    </ligand>
</feature>
<keyword evidence="16 24" id="KW-0443">Lipid metabolism</keyword>
<dbReference type="GO" id="GO:0005524">
    <property type="term" value="F:ATP binding"/>
    <property type="evidence" value="ECO:0007669"/>
    <property type="project" value="UniProtKB-KW"/>
</dbReference>
<dbReference type="PANTHER" id="PTHR34299">
    <property type="entry name" value="DIACYLGLYCEROL KINASE"/>
    <property type="match status" value="1"/>
</dbReference>
<organism evidence="25 26">
    <name type="scientific">Marinibactrum halimedae</name>
    <dbReference type="NCBI Taxonomy" id="1444977"/>
    <lineage>
        <taxon>Bacteria</taxon>
        <taxon>Pseudomonadati</taxon>
        <taxon>Pseudomonadota</taxon>
        <taxon>Gammaproteobacteria</taxon>
        <taxon>Cellvibrionales</taxon>
        <taxon>Cellvibrionaceae</taxon>
        <taxon>Marinibactrum</taxon>
    </lineage>
</organism>
<dbReference type="InterPro" id="IPR000829">
    <property type="entry name" value="DAGK"/>
</dbReference>
<keyword evidence="5" id="KW-1003">Cell membrane</keyword>
<keyword evidence="9 24" id="KW-0812">Transmembrane</keyword>
<evidence type="ECO:0000256" key="16">
    <source>
        <dbReference type="ARBA" id="ARBA00023098"/>
    </source>
</evidence>
<comment type="subcellular location">
    <subcellularLocation>
        <location evidence="1 24">Cell inner membrane</location>
        <topology evidence="1 24">Multi-pass membrane protein</topology>
    </subcellularLocation>
</comment>
<dbReference type="GO" id="GO:0006654">
    <property type="term" value="P:phosphatidic acid biosynthetic process"/>
    <property type="evidence" value="ECO:0007669"/>
    <property type="project" value="InterPro"/>
</dbReference>
<evidence type="ECO:0000256" key="13">
    <source>
        <dbReference type="ARBA" id="ARBA00022840"/>
    </source>
</evidence>
<evidence type="ECO:0000256" key="8">
    <source>
        <dbReference type="ARBA" id="ARBA00022679"/>
    </source>
</evidence>
<evidence type="ECO:0000256" key="15">
    <source>
        <dbReference type="ARBA" id="ARBA00022989"/>
    </source>
</evidence>
<evidence type="ECO:0000256" key="22">
    <source>
        <dbReference type="PIRSR" id="PIRSR600829-3"/>
    </source>
</evidence>
<keyword evidence="8 24" id="KW-0808">Transferase</keyword>
<evidence type="ECO:0000256" key="4">
    <source>
        <dbReference type="ARBA" id="ARBA00017575"/>
    </source>
</evidence>
<evidence type="ECO:0000256" key="24">
    <source>
        <dbReference type="RuleBase" id="RU363065"/>
    </source>
</evidence>
<proteinExistence type="inferred from homology"/>
<evidence type="ECO:0000256" key="6">
    <source>
        <dbReference type="ARBA" id="ARBA00022516"/>
    </source>
</evidence>
<feature type="transmembrane region" description="Helical" evidence="24">
    <location>
        <begin position="121"/>
        <end position="142"/>
    </location>
</feature>
<keyword evidence="18" id="KW-0594">Phospholipid biosynthesis</keyword>
<dbReference type="AlphaFoldDB" id="A0AA37T1F0"/>
<keyword evidence="19 24" id="KW-1208">Phospholipid metabolism</keyword>
<feature type="transmembrane region" description="Helical" evidence="24">
    <location>
        <begin position="56"/>
        <end position="74"/>
    </location>
</feature>
<evidence type="ECO:0000256" key="14">
    <source>
        <dbReference type="ARBA" id="ARBA00022842"/>
    </source>
</evidence>
<keyword evidence="13 22" id="KW-0067">ATP-binding</keyword>
<evidence type="ECO:0000256" key="21">
    <source>
        <dbReference type="PIRSR" id="PIRSR600829-2"/>
    </source>
</evidence>
<gene>
    <name evidence="25" type="primary">dgkA</name>
    <name evidence="25" type="ORF">GCM10007877_02000</name>
</gene>
<evidence type="ECO:0000256" key="9">
    <source>
        <dbReference type="ARBA" id="ARBA00022692"/>
    </source>
</evidence>
<evidence type="ECO:0000256" key="3">
    <source>
        <dbReference type="ARBA" id="ARBA00012133"/>
    </source>
</evidence>
<evidence type="ECO:0000256" key="19">
    <source>
        <dbReference type="ARBA" id="ARBA00023264"/>
    </source>
</evidence>
<evidence type="ECO:0000256" key="11">
    <source>
        <dbReference type="ARBA" id="ARBA00022741"/>
    </source>
</evidence>
<feature type="binding site" evidence="22">
    <location>
        <position position="53"/>
    </location>
    <ligand>
        <name>ATP</name>
        <dbReference type="ChEBI" id="CHEBI:30616"/>
    </ligand>
</feature>
<dbReference type="GO" id="GO:0004143">
    <property type="term" value="F:ATP-dependent diacylglycerol kinase activity"/>
    <property type="evidence" value="ECO:0007669"/>
    <property type="project" value="UniProtKB-EC"/>
</dbReference>
<feature type="transmembrane region" description="Helical" evidence="24">
    <location>
        <begin position="80"/>
        <end position="100"/>
    </location>
</feature>
<keyword evidence="14 23" id="KW-0460">Magnesium</keyword>
<feature type="binding site" evidence="22">
    <location>
        <begin position="110"/>
        <end position="112"/>
    </location>
    <ligand>
        <name>ATP</name>
        <dbReference type="ChEBI" id="CHEBI:30616"/>
    </ligand>
</feature>